<feature type="transmembrane region" description="Helical" evidence="1">
    <location>
        <begin position="14"/>
        <end position="33"/>
    </location>
</feature>
<dbReference type="Pfam" id="PF24800">
    <property type="entry name" value="DUF7702"/>
    <property type="match status" value="1"/>
</dbReference>
<keyword evidence="4" id="KW-1185">Reference proteome</keyword>
<feature type="transmembrane region" description="Helical" evidence="1">
    <location>
        <begin position="200"/>
        <end position="221"/>
    </location>
</feature>
<keyword evidence="1" id="KW-0472">Membrane</keyword>
<dbReference type="STRING" id="914234.M2P9W8"/>
<dbReference type="EMBL" id="KB445812">
    <property type="protein sequence ID" value="EMD32264.1"/>
    <property type="molecule type" value="Genomic_DNA"/>
</dbReference>
<feature type="transmembrane region" description="Helical" evidence="1">
    <location>
        <begin position="81"/>
        <end position="99"/>
    </location>
</feature>
<dbReference type="Proteomes" id="UP000016930">
    <property type="component" value="Unassembled WGS sequence"/>
</dbReference>
<reference evidence="3 4" key="1">
    <citation type="journal article" date="2012" name="Proc. Natl. Acad. Sci. U.S.A.">
        <title>Comparative genomics of Ceriporiopsis subvermispora and Phanerochaete chrysosporium provide insight into selective ligninolysis.</title>
        <authorList>
            <person name="Fernandez-Fueyo E."/>
            <person name="Ruiz-Duenas F.J."/>
            <person name="Ferreira P."/>
            <person name="Floudas D."/>
            <person name="Hibbett D.S."/>
            <person name="Canessa P."/>
            <person name="Larrondo L.F."/>
            <person name="James T.Y."/>
            <person name="Seelenfreund D."/>
            <person name="Lobos S."/>
            <person name="Polanco R."/>
            <person name="Tello M."/>
            <person name="Honda Y."/>
            <person name="Watanabe T."/>
            <person name="Watanabe T."/>
            <person name="Ryu J.S."/>
            <person name="Kubicek C.P."/>
            <person name="Schmoll M."/>
            <person name="Gaskell J."/>
            <person name="Hammel K.E."/>
            <person name="St John F.J."/>
            <person name="Vanden Wymelenberg A."/>
            <person name="Sabat G."/>
            <person name="Splinter BonDurant S."/>
            <person name="Syed K."/>
            <person name="Yadav J.S."/>
            <person name="Doddapaneni H."/>
            <person name="Subramanian V."/>
            <person name="Lavin J.L."/>
            <person name="Oguiza J.A."/>
            <person name="Perez G."/>
            <person name="Pisabarro A.G."/>
            <person name="Ramirez L."/>
            <person name="Santoyo F."/>
            <person name="Master E."/>
            <person name="Coutinho P.M."/>
            <person name="Henrissat B."/>
            <person name="Lombard V."/>
            <person name="Magnuson J.K."/>
            <person name="Kuees U."/>
            <person name="Hori C."/>
            <person name="Igarashi K."/>
            <person name="Samejima M."/>
            <person name="Held B.W."/>
            <person name="Barry K.W."/>
            <person name="LaButti K.M."/>
            <person name="Lapidus A."/>
            <person name="Lindquist E.A."/>
            <person name="Lucas S.M."/>
            <person name="Riley R."/>
            <person name="Salamov A.A."/>
            <person name="Hoffmeister D."/>
            <person name="Schwenk D."/>
            <person name="Hadar Y."/>
            <person name="Yarden O."/>
            <person name="de Vries R.P."/>
            <person name="Wiebenga A."/>
            <person name="Stenlid J."/>
            <person name="Eastwood D."/>
            <person name="Grigoriev I.V."/>
            <person name="Berka R.M."/>
            <person name="Blanchette R.A."/>
            <person name="Kersten P."/>
            <person name="Martinez A.T."/>
            <person name="Vicuna R."/>
            <person name="Cullen D."/>
        </authorList>
    </citation>
    <scope>NUCLEOTIDE SEQUENCE [LARGE SCALE GENOMIC DNA]</scope>
    <source>
        <strain evidence="3 4">B</strain>
    </source>
</reference>
<gene>
    <name evidence="3" type="ORF">CERSUDRAFT_118966</name>
</gene>
<evidence type="ECO:0000313" key="3">
    <source>
        <dbReference type="EMBL" id="EMD32264.1"/>
    </source>
</evidence>
<evidence type="ECO:0000259" key="2">
    <source>
        <dbReference type="Pfam" id="PF24800"/>
    </source>
</evidence>
<feature type="domain" description="DUF7702" evidence="2">
    <location>
        <begin position="24"/>
        <end position="254"/>
    </location>
</feature>
<feature type="transmembrane region" description="Helical" evidence="1">
    <location>
        <begin position="159"/>
        <end position="179"/>
    </location>
</feature>
<accession>M2P9W8</accession>
<organism evidence="3 4">
    <name type="scientific">Ceriporiopsis subvermispora (strain B)</name>
    <name type="common">White-rot fungus</name>
    <name type="synonym">Gelatoporia subvermispora</name>
    <dbReference type="NCBI Taxonomy" id="914234"/>
    <lineage>
        <taxon>Eukaryota</taxon>
        <taxon>Fungi</taxon>
        <taxon>Dikarya</taxon>
        <taxon>Basidiomycota</taxon>
        <taxon>Agaricomycotina</taxon>
        <taxon>Agaricomycetes</taxon>
        <taxon>Polyporales</taxon>
        <taxon>Gelatoporiaceae</taxon>
        <taxon>Gelatoporia</taxon>
    </lineage>
</organism>
<evidence type="ECO:0000256" key="1">
    <source>
        <dbReference type="SAM" id="Phobius"/>
    </source>
</evidence>
<evidence type="ECO:0000313" key="4">
    <source>
        <dbReference type="Proteomes" id="UP000016930"/>
    </source>
</evidence>
<dbReference type="HOGENOM" id="CLU_092145_0_0_1"/>
<sequence length="263" mass="28206">MSVNYAQESGIDSVAAAVIFCLAYVPLIIFHGFKAFQNRTYVLIILTFFCTVRMIAFAMRGALAGGGSAAYNENLLIGEQVIYSIGFFGLLYSAYQLVVDRQKMAGVKTSYGVLGQVTSNLQLIRIAMSVAVALGIAGACDSASASASKMNLGKHLRTASDVIFLLLTILLVVQTALTFRDEKQMSEKTSHYGHSIGQSHGMIFLSAIALLLLVKMLFMTATVGKSAQNNEALFYPFSATTELIAVMLFAAPGLIPSQSELPS</sequence>
<feature type="transmembrane region" description="Helical" evidence="1">
    <location>
        <begin position="40"/>
        <end position="61"/>
    </location>
</feature>
<proteinExistence type="predicted"/>
<name>M2P9W8_CERS8</name>
<protein>
    <recommendedName>
        <fullName evidence="2">DUF7702 domain-containing protein</fullName>
    </recommendedName>
</protein>
<dbReference type="InterPro" id="IPR056119">
    <property type="entry name" value="DUF7702"/>
</dbReference>
<dbReference type="AlphaFoldDB" id="M2P9W8"/>
<keyword evidence="1" id="KW-1133">Transmembrane helix</keyword>
<dbReference type="OrthoDB" id="5389493at2759"/>
<feature type="transmembrane region" description="Helical" evidence="1">
    <location>
        <begin position="233"/>
        <end position="255"/>
    </location>
</feature>
<keyword evidence="1" id="KW-0812">Transmembrane</keyword>